<keyword evidence="4" id="KW-0812">Transmembrane</keyword>
<proteinExistence type="predicted"/>
<dbReference type="GO" id="GO:0005789">
    <property type="term" value="C:endoplasmic reticulum membrane"/>
    <property type="evidence" value="ECO:0007669"/>
    <property type="project" value="UniProtKB-SubCell"/>
</dbReference>
<evidence type="ECO:0000256" key="4">
    <source>
        <dbReference type="ARBA" id="ARBA00022692"/>
    </source>
</evidence>
<dbReference type="UniPathway" id="UPA00196"/>
<dbReference type="GeneID" id="104603233"/>
<dbReference type="OrthoDB" id="17366at2759"/>
<evidence type="ECO:0000256" key="5">
    <source>
        <dbReference type="ARBA" id="ARBA00022824"/>
    </source>
</evidence>
<dbReference type="RefSeq" id="XP_010265511.1">
    <property type="nucleotide sequence ID" value="XM_010267209.2"/>
</dbReference>
<keyword evidence="5" id="KW-0256">Endoplasmic reticulum</keyword>
<dbReference type="KEGG" id="nnu:104603233"/>
<dbReference type="Pfam" id="PF06699">
    <property type="entry name" value="PIG-F"/>
    <property type="match status" value="1"/>
</dbReference>
<evidence type="ECO:0000313" key="8">
    <source>
        <dbReference type="Proteomes" id="UP000189703"/>
    </source>
</evidence>
<dbReference type="AlphaFoldDB" id="A0A1U8ADD3"/>
<dbReference type="OMA" id="CSWSKAV"/>
<dbReference type="STRING" id="4432.A0A1U8ADD3"/>
<evidence type="ECO:0000256" key="2">
    <source>
        <dbReference type="ARBA" id="ARBA00004687"/>
    </source>
</evidence>
<protein>
    <submittedName>
        <fullName evidence="9">Uncharacterized protein C1450.15-like</fullName>
    </submittedName>
</protein>
<keyword evidence="7" id="KW-0472">Membrane</keyword>
<keyword evidence="8" id="KW-1185">Reference proteome</keyword>
<dbReference type="GO" id="GO:0006506">
    <property type="term" value="P:GPI anchor biosynthetic process"/>
    <property type="evidence" value="ECO:0007669"/>
    <property type="project" value="UniProtKB-UniPathway"/>
</dbReference>
<gene>
    <name evidence="9" type="primary">LOC104603233</name>
</gene>
<reference evidence="9" key="1">
    <citation type="submission" date="2025-08" db="UniProtKB">
        <authorList>
            <consortium name="RefSeq"/>
        </authorList>
    </citation>
    <scope>IDENTIFICATION</scope>
</reference>
<dbReference type="InterPro" id="IPR009580">
    <property type="entry name" value="GPI_biosynthesis_protein_Pig-F"/>
</dbReference>
<name>A0A1U8ADD3_NELNU</name>
<evidence type="ECO:0000256" key="7">
    <source>
        <dbReference type="ARBA" id="ARBA00023136"/>
    </source>
</evidence>
<evidence type="ECO:0000256" key="1">
    <source>
        <dbReference type="ARBA" id="ARBA00004477"/>
    </source>
</evidence>
<keyword evidence="6" id="KW-1133">Transmembrane helix</keyword>
<evidence type="ECO:0000313" key="9">
    <source>
        <dbReference type="RefSeq" id="XP_010265511.1"/>
    </source>
</evidence>
<dbReference type="Proteomes" id="UP000189703">
    <property type="component" value="Unplaced"/>
</dbReference>
<comment type="pathway">
    <text evidence="2">Glycolipid biosynthesis; glycosylphosphatidylinositol-anchor biosynthesis.</text>
</comment>
<keyword evidence="3" id="KW-0337">GPI-anchor biosynthesis</keyword>
<evidence type="ECO:0000256" key="6">
    <source>
        <dbReference type="ARBA" id="ARBA00022989"/>
    </source>
</evidence>
<comment type="subcellular location">
    <subcellularLocation>
        <location evidence="1">Endoplasmic reticulum membrane</location>
        <topology evidence="1">Multi-pass membrane protein</topology>
    </subcellularLocation>
</comment>
<dbReference type="FunCoup" id="A0A1U8ADD3">
    <property type="interactions" value="1766"/>
</dbReference>
<sequence>MEKTTAEASSDQNVSVPVSIWEAFRLHLICGLGLAVAFWVAHNIYSIDLISNPDQTLFLIWVIETPIIIGVYSISRWNPKQCSFLKAVGHGLLGIPAGAFLNAFGAIVLGAPIGFLYIKRTISWSLLMSLFTFAPAASVFGSSWNNWQRLFVYAKPAGIVDYMICLPAHGTVIGAWLGAWPMPLDWERPWQEWPISVSYGAIAGYIIGMVASLGFIFMFDRRRPHVKGD</sequence>
<dbReference type="eggNOG" id="KOG3144">
    <property type="taxonomic scope" value="Eukaryota"/>
</dbReference>
<evidence type="ECO:0000256" key="3">
    <source>
        <dbReference type="ARBA" id="ARBA00022502"/>
    </source>
</evidence>
<organism evidence="8 9">
    <name type="scientific">Nelumbo nucifera</name>
    <name type="common">Sacred lotus</name>
    <dbReference type="NCBI Taxonomy" id="4432"/>
    <lineage>
        <taxon>Eukaryota</taxon>
        <taxon>Viridiplantae</taxon>
        <taxon>Streptophyta</taxon>
        <taxon>Embryophyta</taxon>
        <taxon>Tracheophyta</taxon>
        <taxon>Spermatophyta</taxon>
        <taxon>Magnoliopsida</taxon>
        <taxon>Proteales</taxon>
        <taxon>Nelumbonaceae</taxon>
        <taxon>Nelumbo</taxon>
    </lineage>
</organism>
<accession>A0A1U8ADD3</accession>